<accession>A0A8J2SFX0</accession>
<reference evidence="1" key="1">
    <citation type="submission" date="2021-11" db="EMBL/GenBank/DDBJ databases">
        <authorList>
            <consortium name="Genoscope - CEA"/>
            <person name="William W."/>
        </authorList>
    </citation>
    <scope>NUCLEOTIDE SEQUENCE</scope>
</reference>
<evidence type="ECO:0000313" key="2">
    <source>
        <dbReference type="Proteomes" id="UP000789595"/>
    </source>
</evidence>
<sequence length="126" mass="13916">MTLSRQFYDPGEGAAKRRQLARAWAPRGRRVPFFGPAYRRGAAPAALCSCAAACRARSREEPKGCPQHALVCAAPRAWLPLRAWLFPLGRELAFCFAVRCVYVAKSNRRAAAARQQPKGLSARRSC</sequence>
<protein>
    <submittedName>
        <fullName evidence="1">Uncharacterized protein</fullName>
    </submittedName>
</protein>
<dbReference type="EMBL" id="CAKKNE010000003">
    <property type="protein sequence ID" value="CAH0371443.1"/>
    <property type="molecule type" value="Genomic_DNA"/>
</dbReference>
<dbReference type="Proteomes" id="UP000789595">
    <property type="component" value="Unassembled WGS sequence"/>
</dbReference>
<keyword evidence="2" id="KW-1185">Reference proteome</keyword>
<dbReference type="AlphaFoldDB" id="A0A8J2SFX0"/>
<proteinExistence type="predicted"/>
<name>A0A8J2SFX0_9STRA</name>
<gene>
    <name evidence="1" type="ORF">PECAL_3P13880</name>
</gene>
<evidence type="ECO:0000313" key="1">
    <source>
        <dbReference type="EMBL" id="CAH0371443.1"/>
    </source>
</evidence>
<comment type="caution">
    <text evidence="1">The sequence shown here is derived from an EMBL/GenBank/DDBJ whole genome shotgun (WGS) entry which is preliminary data.</text>
</comment>
<organism evidence="1 2">
    <name type="scientific">Pelagomonas calceolata</name>
    <dbReference type="NCBI Taxonomy" id="35677"/>
    <lineage>
        <taxon>Eukaryota</taxon>
        <taxon>Sar</taxon>
        <taxon>Stramenopiles</taxon>
        <taxon>Ochrophyta</taxon>
        <taxon>Pelagophyceae</taxon>
        <taxon>Pelagomonadales</taxon>
        <taxon>Pelagomonadaceae</taxon>
        <taxon>Pelagomonas</taxon>
    </lineage>
</organism>